<dbReference type="PROSITE" id="PS50111">
    <property type="entry name" value="CHEMOTAXIS_TRANSDUC_2"/>
    <property type="match status" value="1"/>
</dbReference>
<dbReference type="Pfam" id="PF00015">
    <property type="entry name" value="MCPsignal"/>
    <property type="match status" value="1"/>
</dbReference>
<comment type="similarity">
    <text evidence="2">Belongs to the methyl-accepting chemotaxis (MCP) protein family.</text>
</comment>
<feature type="domain" description="Methyl-accepting transducer" evidence="5">
    <location>
        <begin position="471"/>
        <end position="650"/>
    </location>
</feature>
<evidence type="ECO:0000313" key="7">
    <source>
        <dbReference type="Proteomes" id="UP000066049"/>
    </source>
</evidence>
<dbReference type="GO" id="GO:0006935">
    <property type="term" value="P:chemotaxis"/>
    <property type="evidence" value="ECO:0007669"/>
    <property type="project" value="InterPro"/>
</dbReference>
<dbReference type="SMART" id="SM00283">
    <property type="entry name" value="MA"/>
    <property type="match status" value="1"/>
</dbReference>
<dbReference type="EMBL" id="CP012541">
    <property type="protein sequence ID" value="ALF48031.1"/>
    <property type="molecule type" value="Genomic_DNA"/>
</dbReference>
<dbReference type="InterPro" id="IPR004089">
    <property type="entry name" value="MCPsignal_dom"/>
</dbReference>
<keyword evidence="4" id="KW-0472">Membrane</keyword>
<dbReference type="GO" id="GO:0007165">
    <property type="term" value="P:signal transduction"/>
    <property type="evidence" value="ECO:0007669"/>
    <property type="project" value="UniProtKB-KW"/>
</dbReference>
<dbReference type="RefSeq" id="WP_054196974.1">
    <property type="nucleotide sequence ID" value="NZ_PPAB01000004.1"/>
</dbReference>
<dbReference type="GO" id="GO:0004888">
    <property type="term" value="F:transmembrane signaling receptor activity"/>
    <property type="evidence" value="ECO:0007669"/>
    <property type="project" value="InterPro"/>
</dbReference>
<dbReference type="SUPFAM" id="SSF58104">
    <property type="entry name" value="Methyl-accepting chemotaxis protein (MCP) signaling domain"/>
    <property type="match status" value="1"/>
</dbReference>
<evidence type="ECO:0000256" key="3">
    <source>
        <dbReference type="PROSITE-ProRule" id="PRU00284"/>
    </source>
</evidence>
<feature type="transmembrane region" description="Helical" evidence="4">
    <location>
        <begin position="280"/>
        <end position="301"/>
    </location>
</feature>
<gene>
    <name evidence="6" type="ORF">CCON33237_1377</name>
</gene>
<dbReference type="PRINTS" id="PR00260">
    <property type="entry name" value="CHEMTRNSDUCR"/>
</dbReference>
<evidence type="ECO:0000313" key="6">
    <source>
        <dbReference type="EMBL" id="ALF48031.1"/>
    </source>
</evidence>
<dbReference type="Pfam" id="PF08376">
    <property type="entry name" value="NIT"/>
    <property type="match status" value="1"/>
</dbReference>
<keyword evidence="4" id="KW-1133">Transmembrane helix</keyword>
<dbReference type="InterPro" id="IPR013587">
    <property type="entry name" value="Nitrate/nitrite_sensing"/>
</dbReference>
<keyword evidence="1 3" id="KW-0807">Transducer</keyword>
<protein>
    <submittedName>
        <fullName evidence="6">NIT sensor-containing MCP-domain signal transduction protein</fullName>
    </submittedName>
</protein>
<evidence type="ECO:0000256" key="1">
    <source>
        <dbReference type="ARBA" id="ARBA00023224"/>
    </source>
</evidence>
<name>A0A0M4TMW5_9BACT</name>
<dbReference type="PANTHER" id="PTHR32089:SF112">
    <property type="entry name" value="LYSOZYME-LIKE PROTEIN-RELATED"/>
    <property type="match status" value="1"/>
</dbReference>
<evidence type="ECO:0000256" key="4">
    <source>
        <dbReference type="SAM" id="Phobius"/>
    </source>
</evidence>
<dbReference type="Gene3D" id="1.10.287.950">
    <property type="entry name" value="Methyl-accepting chemotaxis protein"/>
    <property type="match status" value="1"/>
</dbReference>
<dbReference type="KEGG" id="ccoc:CCON33237_1377"/>
<dbReference type="PANTHER" id="PTHR32089">
    <property type="entry name" value="METHYL-ACCEPTING CHEMOTAXIS PROTEIN MCPB"/>
    <property type="match status" value="1"/>
</dbReference>
<evidence type="ECO:0000259" key="5">
    <source>
        <dbReference type="PROSITE" id="PS50111"/>
    </source>
</evidence>
<feature type="transmembrane region" description="Helical" evidence="4">
    <location>
        <begin position="12"/>
        <end position="33"/>
    </location>
</feature>
<keyword evidence="4" id="KW-0812">Transmembrane</keyword>
<dbReference type="Proteomes" id="UP000066049">
    <property type="component" value="Chromosome"/>
</dbReference>
<organism evidence="6 7">
    <name type="scientific">Campylobacter concisus</name>
    <dbReference type="NCBI Taxonomy" id="199"/>
    <lineage>
        <taxon>Bacteria</taxon>
        <taxon>Pseudomonadati</taxon>
        <taxon>Campylobacterota</taxon>
        <taxon>Epsilonproteobacteria</taxon>
        <taxon>Campylobacterales</taxon>
        <taxon>Campylobacteraceae</taxon>
        <taxon>Campylobacter</taxon>
    </lineage>
</organism>
<sequence>MNNLGIKSKIMAIVIVSLIGLGIMSAYMLNGILKTRSKAEFSEKIVDTIINQNNFIHEMQKERGFSSGVLAGGDNKNLLEQRKKVDAALDKLEEKNEIVSEINSIRSNVDQKSGNDLISRITKILRKEVIAINGYSDKLEPSLVDDLKRIIIVGEIKESFGILRATLNGVFTKKSINKEDYNKVVALNSVINKFMQDFDDYNPKEFSDEFDAIARKKADFIDAMNIIKNVVATEDASYDASSWFSKISVTIDAMRELELKLLDNMQKDARRIKDDANTELIISSIVIAICILLMLLVSTLIGKNLISGIDQTKNGLVRFFDFLNYKSNKAEFLDRSGSDEIGQMSALINENIKQIEANLSEQNNFIKEANTFVNQIGKGNYVAQLNADTSNPALSQLKQTFKDLQIALKHAIAENGDDVLNLLESFKKQDFTKRLEDDGKMAVGINALGEEIAKMLRANLDQAHVLEEKAESLSQSMKELTQGANVQASSLQESAAAVEQMSSSMNAISQKTSDVIRQSDEIKNIITIIRDIADQTNLLALNAAIEAARAGEHGRGFAVVADEVRKLAERTQKSLTEIEANTNVLAQSINEMSESIKEQSEGINMINQSVAQIDTLTKENVVIVNKANEVTSDVDDMAKAIVNEVRKSKF</sequence>
<reference evidence="7" key="1">
    <citation type="submission" date="2015-08" db="EMBL/GenBank/DDBJ databases">
        <title>Comparative genomics of the Campylobacter concisus group.</title>
        <authorList>
            <person name="Miller W.G."/>
            <person name="Yee E."/>
            <person name="Chapman M.H."/>
            <person name="Huynh S."/>
            <person name="Bono J.L."/>
            <person name="On S.L.W."/>
            <person name="St Leger J."/>
            <person name="Foster G."/>
            <person name="Parker C.T."/>
        </authorList>
    </citation>
    <scope>NUCLEOTIDE SEQUENCE [LARGE SCALE GENOMIC DNA]</scope>
    <source>
        <strain evidence="7">ATCC 33237</strain>
    </source>
</reference>
<dbReference type="GO" id="GO:0016020">
    <property type="term" value="C:membrane"/>
    <property type="evidence" value="ECO:0007669"/>
    <property type="project" value="InterPro"/>
</dbReference>
<proteinExistence type="inferred from homology"/>
<accession>A0A0M4TMW5</accession>
<evidence type="ECO:0000256" key="2">
    <source>
        <dbReference type="ARBA" id="ARBA00029447"/>
    </source>
</evidence>
<dbReference type="PATRIC" id="fig|199.248.peg.1423"/>
<dbReference type="AlphaFoldDB" id="A0A0M4TMW5"/>
<dbReference type="InterPro" id="IPR004090">
    <property type="entry name" value="Chemotax_Me-accpt_rcpt"/>
</dbReference>